<feature type="non-terminal residue" evidence="2">
    <location>
        <position position="81"/>
    </location>
</feature>
<dbReference type="EMBL" id="CAJVPY010021551">
    <property type="protein sequence ID" value="CAG8779956.1"/>
    <property type="molecule type" value="Genomic_DNA"/>
</dbReference>
<protein>
    <submittedName>
        <fullName evidence="2">7433_t:CDS:1</fullName>
    </submittedName>
</protein>
<proteinExistence type="predicted"/>
<keyword evidence="3" id="KW-1185">Reference proteome</keyword>
<feature type="signal peptide" evidence="1">
    <location>
        <begin position="1"/>
        <end position="18"/>
    </location>
</feature>
<dbReference type="Proteomes" id="UP000789405">
    <property type="component" value="Unassembled WGS sequence"/>
</dbReference>
<evidence type="ECO:0000313" key="3">
    <source>
        <dbReference type="Proteomes" id="UP000789405"/>
    </source>
</evidence>
<dbReference type="OrthoDB" id="2447028at2759"/>
<organism evidence="2 3">
    <name type="scientific">Dentiscutata erythropus</name>
    <dbReference type="NCBI Taxonomy" id="1348616"/>
    <lineage>
        <taxon>Eukaryota</taxon>
        <taxon>Fungi</taxon>
        <taxon>Fungi incertae sedis</taxon>
        <taxon>Mucoromycota</taxon>
        <taxon>Glomeromycotina</taxon>
        <taxon>Glomeromycetes</taxon>
        <taxon>Diversisporales</taxon>
        <taxon>Gigasporaceae</taxon>
        <taxon>Dentiscutata</taxon>
    </lineage>
</organism>
<name>A0A9N9JG63_9GLOM</name>
<evidence type="ECO:0000313" key="2">
    <source>
        <dbReference type="EMBL" id="CAG8779956.1"/>
    </source>
</evidence>
<sequence>MKLCYLLLLLFSVVTVFTNPSASERSHIWDTKEGKCVEVCGLPTDHPLSEYICFKRCMKLESVPESVHPDIWNTKEGKCVE</sequence>
<reference evidence="2" key="1">
    <citation type="submission" date="2021-06" db="EMBL/GenBank/DDBJ databases">
        <authorList>
            <person name="Kallberg Y."/>
            <person name="Tangrot J."/>
            <person name="Rosling A."/>
        </authorList>
    </citation>
    <scope>NUCLEOTIDE SEQUENCE</scope>
    <source>
        <strain evidence="2">MA453B</strain>
    </source>
</reference>
<accession>A0A9N9JG63</accession>
<keyword evidence="1" id="KW-0732">Signal</keyword>
<feature type="chain" id="PRO_5040243762" evidence="1">
    <location>
        <begin position="19"/>
        <end position="81"/>
    </location>
</feature>
<evidence type="ECO:0000256" key="1">
    <source>
        <dbReference type="SAM" id="SignalP"/>
    </source>
</evidence>
<gene>
    <name evidence="2" type="ORF">DERYTH_LOCUS19527</name>
</gene>
<dbReference type="AlphaFoldDB" id="A0A9N9JG63"/>
<comment type="caution">
    <text evidence="2">The sequence shown here is derived from an EMBL/GenBank/DDBJ whole genome shotgun (WGS) entry which is preliminary data.</text>
</comment>